<organism evidence="10 11">
    <name type="scientific">Cytobacillus citreus</name>
    <dbReference type="NCBI Taxonomy" id="2833586"/>
    <lineage>
        <taxon>Bacteria</taxon>
        <taxon>Bacillati</taxon>
        <taxon>Bacillota</taxon>
        <taxon>Bacilli</taxon>
        <taxon>Bacillales</taxon>
        <taxon>Bacillaceae</taxon>
        <taxon>Cytobacillus</taxon>
    </lineage>
</organism>
<dbReference type="NCBIfam" id="NF001371">
    <property type="entry name" value="PRK00278.1-3"/>
    <property type="match status" value="1"/>
</dbReference>
<evidence type="ECO:0000256" key="8">
    <source>
        <dbReference type="HAMAP-Rule" id="MF_00134"/>
    </source>
</evidence>
<dbReference type="EMBL" id="JAGYPM010000007">
    <property type="protein sequence ID" value="MBS4193020.1"/>
    <property type="molecule type" value="Genomic_DNA"/>
</dbReference>
<dbReference type="Gene3D" id="3.20.20.70">
    <property type="entry name" value="Aldolase class I"/>
    <property type="match status" value="1"/>
</dbReference>
<evidence type="ECO:0000256" key="7">
    <source>
        <dbReference type="ARBA" id="ARBA00023239"/>
    </source>
</evidence>
<reference evidence="10 11" key="1">
    <citation type="submission" date="2021-05" db="EMBL/GenBank/DDBJ databases">
        <title>Novel Bacillus species.</title>
        <authorList>
            <person name="Liu G."/>
        </authorList>
    </citation>
    <scope>NUCLEOTIDE SEQUENCE [LARGE SCALE GENOMIC DNA]</scope>
    <source>
        <strain evidence="10 11">FJAT-49705</strain>
    </source>
</reference>
<sequence length="257" mass="28472">MATILDKILEQKRKEIRSLEKEKLEVPEFPLRKKCSFLEMLQTGKEIAIIAEFKRASPSKGDINTELDPVSQALSYIKYGANAISVLTDTLFFKGSFAYLKSVREAVNAPVLCKDFIIDEVQIVKAKSAGANLILLIAAALDEGRLNELYTFAINNGLEVLMEVHNEDELYKALQTGARIIGVNNRDLKTFTVDLAVTEKLGPKIKRAGAFLISESGIRTKKDVQRVINAGANGILVGEAFMQTSNLESLISEMKKY</sequence>
<dbReference type="RefSeq" id="WP_213104460.1">
    <property type="nucleotide sequence ID" value="NZ_JAGYPM010000007.1"/>
</dbReference>
<dbReference type="Pfam" id="PF00218">
    <property type="entry name" value="IGPS"/>
    <property type="match status" value="1"/>
</dbReference>
<comment type="caution">
    <text evidence="10">The sequence shown here is derived from an EMBL/GenBank/DDBJ whole genome shotgun (WGS) entry which is preliminary data.</text>
</comment>
<dbReference type="EC" id="4.1.1.48" evidence="8"/>
<comment type="catalytic activity">
    <reaction evidence="1 8">
        <text>1-(2-carboxyphenylamino)-1-deoxy-D-ribulose 5-phosphate + H(+) = (1S,2R)-1-C-(indol-3-yl)glycerol 3-phosphate + CO2 + H2O</text>
        <dbReference type="Rhea" id="RHEA:23476"/>
        <dbReference type="ChEBI" id="CHEBI:15377"/>
        <dbReference type="ChEBI" id="CHEBI:15378"/>
        <dbReference type="ChEBI" id="CHEBI:16526"/>
        <dbReference type="ChEBI" id="CHEBI:58613"/>
        <dbReference type="ChEBI" id="CHEBI:58866"/>
        <dbReference type="EC" id="4.1.1.48"/>
    </reaction>
</comment>
<feature type="domain" description="Indole-3-glycerol phosphate synthase" evidence="9">
    <location>
        <begin position="5"/>
        <end position="253"/>
    </location>
</feature>
<keyword evidence="11" id="KW-1185">Reference proteome</keyword>
<comment type="pathway">
    <text evidence="2 8">Amino-acid biosynthesis; L-tryptophan biosynthesis; L-tryptophan from chorismate: step 4/5.</text>
</comment>
<proteinExistence type="inferred from homology"/>
<dbReference type="InterPro" id="IPR013785">
    <property type="entry name" value="Aldolase_TIM"/>
</dbReference>
<dbReference type="InterPro" id="IPR001468">
    <property type="entry name" value="Indole-3-GlycerolPSynthase_CS"/>
</dbReference>
<comment type="similarity">
    <text evidence="8">Belongs to the TrpC family.</text>
</comment>
<protein>
    <recommendedName>
        <fullName evidence="8">Indole-3-glycerol phosphate synthase</fullName>
        <shortName evidence="8">IGPS</shortName>
        <ecNumber evidence="8">4.1.1.48</ecNumber>
    </recommendedName>
</protein>
<keyword evidence="5 8" id="KW-0822">Tryptophan biosynthesis</keyword>
<dbReference type="InterPro" id="IPR013798">
    <property type="entry name" value="Indole-3-glycerol_P_synth_dom"/>
</dbReference>
<dbReference type="CDD" id="cd00331">
    <property type="entry name" value="IGPS"/>
    <property type="match status" value="1"/>
</dbReference>
<keyword evidence="6 8" id="KW-0057">Aromatic amino acid biosynthesis</keyword>
<name>A0ABS5NYW3_9BACI</name>
<dbReference type="InterPro" id="IPR045186">
    <property type="entry name" value="Indole-3-glycerol_P_synth"/>
</dbReference>
<evidence type="ECO:0000313" key="10">
    <source>
        <dbReference type="EMBL" id="MBS4193020.1"/>
    </source>
</evidence>
<evidence type="ECO:0000256" key="2">
    <source>
        <dbReference type="ARBA" id="ARBA00004696"/>
    </source>
</evidence>
<evidence type="ECO:0000259" key="9">
    <source>
        <dbReference type="Pfam" id="PF00218"/>
    </source>
</evidence>
<evidence type="ECO:0000256" key="5">
    <source>
        <dbReference type="ARBA" id="ARBA00022822"/>
    </source>
</evidence>
<accession>A0ABS5NYW3</accession>
<evidence type="ECO:0000256" key="3">
    <source>
        <dbReference type="ARBA" id="ARBA00022605"/>
    </source>
</evidence>
<keyword evidence="4 8" id="KW-0210">Decarboxylase</keyword>
<dbReference type="HAMAP" id="MF_00134_A">
    <property type="entry name" value="IGPS_A"/>
    <property type="match status" value="1"/>
</dbReference>
<dbReference type="PANTHER" id="PTHR22854">
    <property type="entry name" value="TRYPTOPHAN BIOSYNTHESIS PROTEIN"/>
    <property type="match status" value="1"/>
</dbReference>
<evidence type="ECO:0000256" key="6">
    <source>
        <dbReference type="ARBA" id="ARBA00023141"/>
    </source>
</evidence>
<keyword evidence="3 8" id="KW-0028">Amino-acid biosynthesis</keyword>
<dbReference type="SUPFAM" id="SSF51366">
    <property type="entry name" value="Ribulose-phoshate binding barrel"/>
    <property type="match status" value="1"/>
</dbReference>
<dbReference type="HAMAP" id="MF_00134_B">
    <property type="entry name" value="IGPS_B"/>
    <property type="match status" value="1"/>
</dbReference>
<evidence type="ECO:0000313" key="11">
    <source>
        <dbReference type="Proteomes" id="UP000681027"/>
    </source>
</evidence>
<dbReference type="PROSITE" id="PS00614">
    <property type="entry name" value="IGPS"/>
    <property type="match status" value="1"/>
</dbReference>
<dbReference type="GO" id="GO:0004425">
    <property type="term" value="F:indole-3-glycerol-phosphate synthase activity"/>
    <property type="evidence" value="ECO:0007669"/>
    <property type="project" value="UniProtKB-EC"/>
</dbReference>
<dbReference type="InterPro" id="IPR011060">
    <property type="entry name" value="RibuloseP-bd_barrel"/>
</dbReference>
<dbReference type="NCBIfam" id="NF001377">
    <property type="entry name" value="PRK00278.2-4"/>
    <property type="match status" value="1"/>
</dbReference>
<evidence type="ECO:0000256" key="4">
    <source>
        <dbReference type="ARBA" id="ARBA00022793"/>
    </source>
</evidence>
<dbReference type="PANTHER" id="PTHR22854:SF2">
    <property type="entry name" value="INDOLE-3-GLYCEROL-PHOSPHATE SYNTHASE"/>
    <property type="match status" value="1"/>
</dbReference>
<evidence type="ECO:0000256" key="1">
    <source>
        <dbReference type="ARBA" id="ARBA00001633"/>
    </source>
</evidence>
<dbReference type="Proteomes" id="UP000681027">
    <property type="component" value="Unassembled WGS sequence"/>
</dbReference>
<gene>
    <name evidence="8 10" type="primary">trpC</name>
    <name evidence="10" type="ORF">KHA94_23180</name>
</gene>
<keyword evidence="7 8" id="KW-0456">Lyase</keyword>